<dbReference type="InterPro" id="IPR029030">
    <property type="entry name" value="Caspase-like_dom_sf"/>
</dbReference>
<evidence type="ECO:0000313" key="7">
    <source>
        <dbReference type="Proteomes" id="UP000494256"/>
    </source>
</evidence>
<accession>A0A8S0ZCS4</accession>
<dbReference type="Proteomes" id="UP000494256">
    <property type="component" value="Unassembled WGS sequence"/>
</dbReference>
<comment type="caution">
    <text evidence="6">The sequence shown here is derived from an EMBL/GenBank/DDBJ whole genome shotgun (WGS) entry which is preliminary data.</text>
</comment>
<gene>
    <name evidence="6" type="ORF">APLA_LOCUS3625</name>
</gene>
<feature type="domain" description="Caspase family p10" evidence="4">
    <location>
        <begin position="462"/>
        <end position="542"/>
    </location>
</feature>
<dbReference type="InterPro" id="IPR015917">
    <property type="entry name" value="Pept_C14A"/>
</dbReference>
<dbReference type="PROSITE" id="PS50207">
    <property type="entry name" value="CASPASE_P10"/>
    <property type="match status" value="1"/>
</dbReference>
<dbReference type="SUPFAM" id="SSF52129">
    <property type="entry name" value="Caspase-like"/>
    <property type="match status" value="1"/>
</dbReference>
<dbReference type="PANTHER" id="PTHR22576">
    <property type="entry name" value="MUCOSA ASSOCIATED LYMPHOID TISSUE LYMPHOMA TRANSLOCATION PROTEIN 1/PARACASPASE"/>
    <property type="match status" value="1"/>
</dbReference>
<dbReference type="InterPro" id="IPR056259">
    <property type="entry name" value="Dredd_N"/>
</dbReference>
<dbReference type="AlphaFoldDB" id="A0A8S0ZCS4"/>
<evidence type="ECO:0000259" key="5">
    <source>
        <dbReference type="PROSITE" id="PS50208"/>
    </source>
</evidence>
<dbReference type="PROSITE" id="PS50208">
    <property type="entry name" value="CASPASE_P20"/>
    <property type="match status" value="1"/>
</dbReference>
<evidence type="ECO:0000256" key="1">
    <source>
        <dbReference type="ARBA" id="ARBA00010134"/>
    </source>
</evidence>
<dbReference type="PRINTS" id="PR00376">
    <property type="entry name" value="IL1BCENZYME"/>
</dbReference>
<dbReference type="InterPro" id="IPR056260">
    <property type="entry name" value="Dredd_2nd"/>
</dbReference>
<dbReference type="Pfam" id="PF00656">
    <property type="entry name" value="Peptidase_C14"/>
    <property type="match status" value="1"/>
</dbReference>
<dbReference type="Pfam" id="PF23724">
    <property type="entry name" value="Dredd_2nd"/>
    <property type="match status" value="1"/>
</dbReference>
<proteinExistence type="inferred from homology"/>
<dbReference type="SMART" id="SM00115">
    <property type="entry name" value="CASc"/>
    <property type="match status" value="1"/>
</dbReference>
<dbReference type="InterPro" id="IPR001309">
    <property type="entry name" value="Pept_C14_p20"/>
</dbReference>
<dbReference type="Pfam" id="PF23725">
    <property type="entry name" value="Dredd_N"/>
    <property type="match status" value="1"/>
</dbReference>
<evidence type="ECO:0000256" key="3">
    <source>
        <dbReference type="SAM" id="MobiDB-lite"/>
    </source>
</evidence>
<dbReference type="InterPro" id="IPR052039">
    <property type="entry name" value="Caspase-related_regulators"/>
</dbReference>
<dbReference type="InterPro" id="IPR011600">
    <property type="entry name" value="Pept_C14_caspase"/>
</dbReference>
<comment type="similarity">
    <text evidence="1 2">Belongs to the peptidase C14A family.</text>
</comment>
<sequence>MLRSDSQRAKFNPDTVISNNDDLNTDMISEIEKELHDNPYDVISLVFLLYDVPITALQRLIVFERVSKDSGSSTNLNMLHEWFRHAKHTTTWKHEFIEALLICQLNSVVRKLGFHVPTARNYYQIDNMQTKMFINPVKKALYKLCENMNADNFLNLKKALFTYNIDASEYESCELVLLKLMCDKFIIVNEFKYNTKTFGFQVQLDKLLRIIETLPGLRTCAQEIRLMQQSFNGDSKPSAPSTPSVNMKVDESNQSSSTNNSHLYCNDFKEVFGMIGELSLEDNSNIKSLKSDTTKLEKDSFEIKNPKRVGVCVILNQMNFYPSKNSIENNQSNTLAKRNGSDKDQAVIESTMKALNFVVYSAKDLNHRQMFYYLKEILKTKVFEDDTVFMLCILSHGVKGHVYASDSVQVNMDDIQKLLESDVAVHLHGKPKLLIIQACQVDETPKTRLVADNLGLSYAFKKTNFLIFWATAPELEAFRDESQGSIFIQRLCHIILEYANKEHISDIFIKVTDDVSVICENLNCKQVPIYHSTLRKKLYLRMAE</sequence>
<name>A0A8S0ZCS4_ARCPL</name>
<evidence type="ECO:0000259" key="4">
    <source>
        <dbReference type="PROSITE" id="PS50207"/>
    </source>
</evidence>
<evidence type="ECO:0000313" key="6">
    <source>
        <dbReference type="EMBL" id="CAB3228686.1"/>
    </source>
</evidence>
<dbReference type="GO" id="GO:0004197">
    <property type="term" value="F:cysteine-type endopeptidase activity"/>
    <property type="evidence" value="ECO:0007669"/>
    <property type="project" value="InterPro"/>
</dbReference>
<dbReference type="InterPro" id="IPR002138">
    <property type="entry name" value="Pept_C14_p10"/>
</dbReference>
<dbReference type="OrthoDB" id="2192946at2759"/>
<dbReference type="GO" id="GO:0006508">
    <property type="term" value="P:proteolysis"/>
    <property type="evidence" value="ECO:0007669"/>
    <property type="project" value="InterPro"/>
</dbReference>
<dbReference type="Gene3D" id="3.40.50.1460">
    <property type="match status" value="1"/>
</dbReference>
<feature type="region of interest" description="Disordered" evidence="3">
    <location>
        <begin position="231"/>
        <end position="258"/>
    </location>
</feature>
<feature type="compositionally biased region" description="Polar residues" evidence="3">
    <location>
        <begin position="231"/>
        <end position="245"/>
    </location>
</feature>
<dbReference type="PANTHER" id="PTHR22576:SF41">
    <property type="entry name" value="CASPASE 14, APOPTOSIS-RELATED CYSTEINE PEPTIDASE"/>
    <property type="match status" value="1"/>
</dbReference>
<evidence type="ECO:0000256" key="2">
    <source>
        <dbReference type="RuleBase" id="RU003971"/>
    </source>
</evidence>
<protein>
    <recommendedName>
        <fullName evidence="8">Caspase-8</fullName>
    </recommendedName>
</protein>
<evidence type="ECO:0008006" key="8">
    <source>
        <dbReference type="Google" id="ProtNLM"/>
    </source>
</evidence>
<feature type="domain" description="Caspase family p20" evidence="5">
    <location>
        <begin position="308"/>
        <end position="443"/>
    </location>
</feature>
<dbReference type="Gene3D" id="3.30.70.1470">
    <property type="entry name" value="Caspase-like"/>
    <property type="match status" value="1"/>
</dbReference>
<dbReference type="EMBL" id="CADEBD010000283">
    <property type="protein sequence ID" value="CAB3228686.1"/>
    <property type="molecule type" value="Genomic_DNA"/>
</dbReference>
<organism evidence="6 7">
    <name type="scientific">Arctia plantaginis</name>
    <name type="common">Wood tiger moth</name>
    <name type="synonym">Phalaena plantaginis</name>
    <dbReference type="NCBI Taxonomy" id="874455"/>
    <lineage>
        <taxon>Eukaryota</taxon>
        <taxon>Metazoa</taxon>
        <taxon>Ecdysozoa</taxon>
        <taxon>Arthropoda</taxon>
        <taxon>Hexapoda</taxon>
        <taxon>Insecta</taxon>
        <taxon>Pterygota</taxon>
        <taxon>Neoptera</taxon>
        <taxon>Endopterygota</taxon>
        <taxon>Lepidoptera</taxon>
        <taxon>Glossata</taxon>
        <taxon>Ditrysia</taxon>
        <taxon>Noctuoidea</taxon>
        <taxon>Erebidae</taxon>
        <taxon>Arctiinae</taxon>
        <taxon>Arctia</taxon>
    </lineage>
</organism>
<reference evidence="6 7" key="1">
    <citation type="submission" date="2020-04" db="EMBL/GenBank/DDBJ databases">
        <authorList>
            <person name="Wallbank WR R."/>
            <person name="Pardo Diaz C."/>
            <person name="Kozak K."/>
            <person name="Martin S."/>
            <person name="Jiggins C."/>
            <person name="Moest M."/>
            <person name="Warren A I."/>
            <person name="Byers J.R.P. K."/>
            <person name="Montejo-Kovacevich G."/>
            <person name="Yen C E."/>
        </authorList>
    </citation>
    <scope>NUCLEOTIDE SEQUENCE [LARGE SCALE GENOMIC DNA]</scope>
</reference>